<dbReference type="InterPro" id="IPR017438">
    <property type="entry name" value="ATP-NAD_kinase_N"/>
</dbReference>
<feature type="region of interest" description="Disordered" evidence="1">
    <location>
        <begin position="744"/>
        <end position="781"/>
    </location>
</feature>
<feature type="compositionally biased region" description="Acidic residues" evidence="1">
    <location>
        <begin position="795"/>
        <end position="804"/>
    </location>
</feature>
<dbReference type="GO" id="GO:0016020">
    <property type="term" value="C:membrane"/>
    <property type="evidence" value="ECO:0007669"/>
    <property type="project" value="GOC"/>
</dbReference>
<feature type="region of interest" description="Disordered" evidence="1">
    <location>
        <begin position="949"/>
        <end position="969"/>
    </location>
</feature>
<reference evidence="4" key="1">
    <citation type="submission" date="2016-11" db="UniProtKB">
        <authorList>
            <consortium name="WormBaseParasite"/>
        </authorList>
    </citation>
    <scope>IDENTIFICATION</scope>
</reference>
<dbReference type="InterPro" id="IPR001206">
    <property type="entry name" value="Diacylglycerol_kinase_cat_dom"/>
</dbReference>
<dbReference type="PANTHER" id="PTHR12358">
    <property type="entry name" value="SPHINGOSINE KINASE"/>
    <property type="match status" value="1"/>
</dbReference>
<dbReference type="Gene3D" id="3.40.50.10330">
    <property type="entry name" value="Probable inorganic polyphosphate/atp-NAD kinase, domain 1"/>
    <property type="match status" value="1"/>
</dbReference>
<feature type="compositionally biased region" description="Basic and acidic residues" evidence="1">
    <location>
        <begin position="149"/>
        <end position="162"/>
    </location>
</feature>
<feature type="region of interest" description="Disordered" evidence="1">
    <location>
        <begin position="210"/>
        <end position="267"/>
    </location>
</feature>
<dbReference type="PROSITE" id="PS50146">
    <property type="entry name" value="DAGK"/>
    <property type="match status" value="1"/>
</dbReference>
<dbReference type="GO" id="GO:0006672">
    <property type="term" value="P:ceramide metabolic process"/>
    <property type="evidence" value="ECO:0007669"/>
    <property type="project" value="TreeGrafter"/>
</dbReference>
<sequence length="1262" mass="139833">RASGATGPAGCSLLSVWCSAEKNTGRPRQRSAYGAGACSAAWQPTPVVDEAALGQPDTAAVLSRPWPTGSRKPGPRHWCETAPRLGRTAQGITRFCGPLRYFRRACSVMDSEDPDACELEVMEIGHSTVRSAGSGARDSRKPPPGRKSHSTEPRRQSQREFDPETPPSPQKSSATPIISTVSEDSGSAVDQRQDCLVRFNWDPLLAEEEEQRRAQRTKKKIFSSQGTHRGHRVTVTLGERGIIWKQERRAGSGDPSNRSDPQQQQQRQMETLCYLYEDVISVTERPQPAGQTSRIVISVCQRYNSSQFRLLEKELDLPKRRDADRWVRYTERVLDSMKRRVRSAAMYVCTKAGKGAALGLMKDRVLPLLKKFDVKVTRVERPKPDELAACLMDCPTEELEDSVDALIIIGGDGTVQRMCDALLRRAQQQQHQPHDSQVLPAHLRVCIVPAGFNNDVARSLLGTVEPVSPVVHMLAGHVKKVNCVQVLARESGSSGDFKFLRWCFNASYGLPSSTLKYLEKYKLFYDSKYEKAMSRALDKKTFMAYPCDLQYRPSANAELSHPTDGTCCFSRCPVCQSVESSKHRRQSEGESDSVQEFDPLNSSNNSDSLIELVGRDAWLNLKGDYSWVGVYSLAGMSENCPQGLSRFAHRNDGCMDLVLVSEARKKEVARFVKSLGGSSAKSHHLELPFVESIRCTAIRFQPRSRTWNAPEQCDELELDAKSNLQRLRSAGQDSNSSEMVIDLLNDDSDSSDDALGDSPSPAGAMATSATNGRRRSSVLTGAGRRQSLANILCDSSDEDEEEAADAGAANGASQSEASSRAAATAADGDEKKPGSAKGADTDEPAKKPKKKKKSRLAKLLHTTPARAAPIPATWRRRACQIEQQRRIRKQMEKMNRRAMKEDAKLRSKWNLDFSLIDELELEFHCYANMLEIFCEGIFSDTAPRGVSASSKTSERALMRNGSGPSTPPAMLPCRILSSGPGWQPGSRLAWKLSIRQAKNRKVSILASASPMQARRPRPNGMKYSDGRKLVPVSSRKCPGLNSNGVAQWPGSWCTEITLKAMSAGARPVQRRVRQQHGGDRPVAHHLVDDGVGVGQQRAVPHVRQAAGADHASQLAVHPVLHLRVHRHEQQRPQQRLVIIEQLGWRVWLHLLDKEGLGVVAGLLRGALLGYAALVLGTRRAISLIMLFSCWYRSTVLEASRYWLNSWLSIRRSLSARPRPKFFSVRSENRRSVSLDGPIEAAMPRCPGFSSRSRREFLSRPLN</sequence>
<keyword evidence="3" id="KW-1185">Reference proteome</keyword>
<feature type="region of interest" description="Disordered" evidence="1">
    <location>
        <begin position="128"/>
        <end position="189"/>
    </location>
</feature>
<feature type="compositionally biased region" description="Low complexity" evidence="1">
    <location>
        <begin position="805"/>
        <end position="826"/>
    </location>
</feature>
<proteinExistence type="predicted"/>
<dbReference type="Gene3D" id="2.60.200.40">
    <property type="match status" value="1"/>
</dbReference>
<dbReference type="Pfam" id="PF00781">
    <property type="entry name" value="DAGK_cat"/>
    <property type="match status" value="1"/>
</dbReference>
<feature type="region of interest" description="Disordered" evidence="1">
    <location>
        <begin position="795"/>
        <end position="861"/>
    </location>
</feature>
<dbReference type="PANTHER" id="PTHR12358:SF111">
    <property type="entry name" value="CERAMIDE KINASE, ISOFORM A"/>
    <property type="match status" value="1"/>
</dbReference>
<feature type="compositionally biased region" description="Acidic residues" evidence="1">
    <location>
        <begin position="744"/>
        <end position="755"/>
    </location>
</feature>
<name>A0A1I8GB03_9PLAT</name>
<dbReference type="InterPro" id="IPR050187">
    <property type="entry name" value="Lipid_Phosphate_FormReg"/>
</dbReference>
<protein>
    <submittedName>
        <fullName evidence="4">DAGKc domain-containing protein</fullName>
    </submittedName>
</protein>
<accession>A0A1I8GB03</accession>
<feature type="region of interest" description="Disordered" evidence="1">
    <location>
        <begin position="1009"/>
        <end position="1029"/>
    </location>
</feature>
<dbReference type="Proteomes" id="UP000095280">
    <property type="component" value="Unplaced"/>
</dbReference>
<dbReference type="AlphaFoldDB" id="A0A1I8GB03"/>
<feature type="compositionally biased region" description="Polar residues" evidence="1">
    <location>
        <begin position="170"/>
        <end position="189"/>
    </location>
</feature>
<dbReference type="SUPFAM" id="SSF111331">
    <property type="entry name" value="NAD kinase/diacylglycerol kinase-like"/>
    <property type="match status" value="1"/>
</dbReference>
<evidence type="ECO:0000313" key="3">
    <source>
        <dbReference type="Proteomes" id="UP000095280"/>
    </source>
</evidence>
<dbReference type="GO" id="GO:0001729">
    <property type="term" value="F:ceramide kinase activity"/>
    <property type="evidence" value="ECO:0007669"/>
    <property type="project" value="TreeGrafter"/>
</dbReference>
<organism evidence="3 4">
    <name type="scientific">Macrostomum lignano</name>
    <dbReference type="NCBI Taxonomy" id="282301"/>
    <lineage>
        <taxon>Eukaryota</taxon>
        <taxon>Metazoa</taxon>
        <taxon>Spiralia</taxon>
        <taxon>Lophotrochozoa</taxon>
        <taxon>Platyhelminthes</taxon>
        <taxon>Rhabditophora</taxon>
        <taxon>Macrostomorpha</taxon>
        <taxon>Macrostomida</taxon>
        <taxon>Macrostomidae</taxon>
        <taxon>Macrostomum</taxon>
    </lineage>
</organism>
<evidence type="ECO:0000259" key="2">
    <source>
        <dbReference type="PROSITE" id="PS50146"/>
    </source>
</evidence>
<dbReference type="WBParaSite" id="maker-uti_cns_0001396-snap-gene-0.25-mRNA-1">
    <property type="protein sequence ID" value="maker-uti_cns_0001396-snap-gene-0.25-mRNA-1"/>
    <property type="gene ID" value="maker-uti_cns_0001396-snap-gene-0.25"/>
</dbReference>
<feature type="region of interest" description="Disordered" evidence="1">
    <location>
        <begin position="583"/>
        <end position="602"/>
    </location>
</feature>
<evidence type="ECO:0000256" key="1">
    <source>
        <dbReference type="SAM" id="MobiDB-lite"/>
    </source>
</evidence>
<feature type="compositionally biased region" description="Basic residues" evidence="1">
    <location>
        <begin position="847"/>
        <end position="858"/>
    </location>
</feature>
<feature type="domain" description="DAGKc" evidence="2">
    <location>
        <begin position="339"/>
        <end position="490"/>
    </location>
</feature>
<evidence type="ECO:0000313" key="4">
    <source>
        <dbReference type="WBParaSite" id="maker-uti_cns_0001396-snap-gene-0.25-mRNA-1"/>
    </source>
</evidence>
<dbReference type="InterPro" id="IPR016064">
    <property type="entry name" value="NAD/diacylglycerol_kinase_sf"/>
</dbReference>
<feature type="compositionally biased region" description="Basic and acidic residues" evidence="1">
    <location>
        <begin position="828"/>
        <end position="846"/>
    </location>
</feature>